<dbReference type="STRING" id="1236973.JCM9157_520"/>
<dbReference type="Proteomes" id="UP000018896">
    <property type="component" value="Unassembled WGS sequence"/>
</dbReference>
<evidence type="ECO:0000313" key="2">
    <source>
        <dbReference type="EMBL" id="GAE33516.1"/>
    </source>
</evidence>
<protein>
    <submittedName>
        <fullName evidence="2">Uncharacterized protein</fullName>
    </submittedName>
</protein>
<keyword evidence="1" id="KW-0812">Transmembrane</keyword>
<dbReference type="AlphaFoldDB" id="W4QN68"/>
<accession>W4QN68</accession>
<comment type="caution">
    <text evidence="2">The sequence shown here is derived from an EMBL/GenBank/DDBJ whole genome shotgun (WGS) entry which is preliminary data.</text>
</comment>
<reference evidence="2 3" key="1">
    <citation type="journal article" date="2014" name="Genome Announc.">
        <title>Draft Genome Sequences of Three Alkaliphilic Bacillus Strains, Bacillus wakoensis JCM 9140T, Bacillus akibai JCM 9157T, and Bacillus hemicellulosilyticus JCM 9152T.</title>
        <authorList>
            <person name="Yuki M."/>
            <person name="Oshima K."/>
            <person name="Suda W."/>
            <person name="Oshida Y."/>
            <person name="Kitamura K."/>
            <person name="Iida T."/>
            <person name="Hattori M."/>
            <person name="Ohkuma M."/>
        </authorList>
    </citation>
    <scope>NUCLEOTIDE SEQUENCE [LARGE SCALE GENOMIC DNA]</scope>
    <source>
        <strain evidence="2 3">JCM 9157</strain>
    </source>
</reference>
<sequence>MYRLLTFYNIILVCLSQIYNPSFLICFINYIISAVSSQSQLFISQSGLFFYIKSCKAFNKPCKII</sequence>
<evidence type="ECO:0000256" key="1">
    <source>
        <dbReference type="SAM" id="Phobius"/>
    </source>
</evidence>
<organism evidence="2 3">
    <name type="scientific">Halalkalibacter akibai (strain ATCC 43226 / DSM 21942 / CIP 109018 / JCM 9157 / 1139)</name>
    <name type="common">Bacillus akibai</name>
    <dbReference type="NCBI Taxonomy" id="1236973"/>
    <lineage>
        <taxon>Bacteria</taxon>
        <taxon>Bacillati</taxon>
        <taxon>Bacillota</taxon>
        <taxon>Bacilli</taxon>
        <taxon>Bacillales</taxon>
        <taxon>Bacillaceae</taxon>
        <taxon>Halalkalibacter</taxon>
    </lineage>
</organism>
<keyword evidence="3" id="KW-1185">Reference proteome</keyword>
<name>W4QN68_HALA3</name>
<dbReference type="EMBL" id="BAUV01000002">
    <property type="protein sequence ID" value="GAE33516.1"/>
    <property type="molecule type" value="Genomic_DNA"/>
</dbReference>
<evidence type="ECO:0000313" key="3">
    <source>
        <dbReference type="Proteomes" id="UP000018896"/>
    </source>
</evidence>
<proteinExistence type="predicted"/>
<feature type="transmembrane region" description="Helical" evidence="1">
    <location>
        <begin position="6"/>
        <end position="32"/>
    </location>
</feature>
<gene>
    <name evidence="2" type="ORF">JCM9157_520</name>
</gene>
<keyword evidence="1" id="KW-0472">Membrane</keyword>
<keyword evidence="1" id="KW-1133">Transmembrane helix</keyword>